<sequence>MGGVPTKHHTRSKTGRRRSHLALKPSQIYACLKCGSPIVPHRFCSNCGDYKGRMLKKPKLKVKK</sequence>
<proteinExistence type="inferred from homology"/>
<dbReference type="InterPro" id="IPR011332">
    <property type="entry name" value="Ribosomal_zn-bd"/>
</dbReference>
<dbReference type="PANTHER" id="PTHR35534">
    <property type="entry name" value="50S RIBOSOMAL PROTEIN L32"/>
    <property type="match status" value="1"/>
</dbReference>
<dbReference type="GO" id="GO:0015934">
    <property type="term" value="C:large ribosomal subunit"/>
    <property type="evidence" value="ECO:0007669"/>
    <property type="project" value="InterPro"/>
</dbReference>
<accession>A0A2M7TGZ3</accession>
<dbReference type="Proteomes" id="UP000230553">
    <property type="component" value="Unassembled WGS sequence"/>
</dbReference>
<organism evidence="7 8">
    <name type="scientific">Candidatus Wolfebacteria bacterium CG_4_10_14_0_2_um_filter_39_18</name>
    <dbReference type="NCBI Taxonomy" id="1975061"/>
    <lineage>
        <taxon>Bacteria</taxon>
        <taxon>Candidatus Wolfeibacteriota</taxon>
    </lineage>
</organism>
<gene>
    <name evidence="5" type="primary">rpmF</name>
    <name evidence="7" type="ORF">COY31_00165</name>
</gene>
<dbReference type="SUPFAM" id="SSF57829">
    <property type="entry name" value="Zn-binding ribosomal proteins"/>
    <property type="match status" value="1"/>
</dbReference>
<dbReference type="GO" id="GO:0003735">
    <property type="term" value="F:structural constituent of ribosome"/>
    <property type="evidence" value="ECO:0007669"/>
    <property type="project" value="InterPro"/>
</dbReference>
<keyword evidence="3 5" id="KW-0687">Ribonucleoprotein</keyword>
<keyword evidence="2 5" id="KW-0689">Ribosomal protein</keyword>
<evidence type="ECO:0000313" key="7">
    <source>
        <dbReference type="EMBL" id="PIZ45423.1"/>
    </source>
</evidence>
<comment type="caution">
    <text evidence="7">The sequence shown here is derived from an EMBL/GenBank/DDBJ whole genome shotgun (WGS) entry which is preliminary data.</text>
</comment>
<protein>
    <recommendedName>
        <fullName evidence="4 5">Large ribosomal subunit protein bL32</fullName>
    </recommendedName>
</protein>
<dbReference type="InterPro" id="IPR002677">
    <property type="entry name" value="Ribosomal_bL32"/>
</dbReference>
<dbReference type="Pfam" id="PF01783">
    <property type="entry name" value="Ribosomal_L32p"/>
    <property type="match status" value="1"/>
</dbReference>
<evidence type="ECO:0000256" key="6">
    <source>
        <dbReference type="SAM" id="MobiDB-lite"/>
    </source>
</evidence>
<evidence type="ECO:0000256" key="4">
    <source>
        <dbReference type="ARBA" id="ARBA00035178"/>
    </source>
</evidence>
<evidence type="ECO:0000256" key="3">
    <source>
        <dbReference type="ARBA" id="ARBA00023274"/>
    </source>
</evidence>
<dbReference type="NCBIfam" id="TIGR01031">
    <property type="entry name" value="rpmF_bact"/>
    <property type="match status" value="1"/>
</dbReference>
<evidence type="ECO:0000256" key="2">
    <source>
        <dbReference type="ARBA" id="ARBA00022980"/>
    </source>
</evidence>
<name>A0A2M7TGZ3_9BACT</name>
<dbReference type="GO" id="GO:0006412">
    <property type="term" value="P:translation"/>
    <property type="evidence" value="ECO:0007669"/>
    <property type="project" value="UniProtKB-UniRule"/>
</dbReference>
<dbReference type="InterPro" id="IPR044957">
    <property type="entry name" value="Ribosomal_bL32_bact"/>
</dbReference>
<evidence type="ECO:0000313" key="8">
    <source>
        <dbReference type="Proteomes" id="UP000230553"/>
    </source>
</evidence>
<dbReference type="EMBL" id="PFNM01000005">
    <property type="protein sequence ID" value="PIZ45423.1"/>
    <property type="molecule type" value="Genomic_DNA"/>
</dbReference>
<dbReference type="AlphaFoldDB" id="A0A2M7TGZ3"/>
<feature type="region of interest" description="Disordered" evidence="6">
    <location>
        <begin position="1"/>
        <end position="20"/>
    </location>
</feature>
<evidence type="ECO:0000256" key="5">
    <source>
        <dbReference type="HAMAP-Rule" id="MF_00340"/>
    </source>
</evidence>
<reference evidence="8" key="1">
    <citation type="submission" date="2017-09" db="EMBL/GenBank/DDBJ databases">
        <title>Depth-based differentiation of microbial function through sediment-hosted aquifers and enrichment of novel symbionts in the deep terrestrial subsurface.</title>
        <authorList>
            <person name="Probst A.J."/>
            <person name="Ladd B."/>
            <person name="Jarett J.K."/>
            <person name="Geller-Mcgrath D.E."/>
            <person name="Sieber C.M.K."/>
            <person name="Emerson J.B."/>
            <person name="Anantharaman K."/>
            <person name="Thomas B.C."/>
            <person name="Malmstrom R."/>
            <person name="Stieglmeier M."/>
            <person name="Klingl A."/>
            <person name="Woyke T."/>
            <person name="Ryan C.M."/>
            <person name="Banfield J.F."/>
        </authorList>
    </citation>
    <scope>NUCLEOTIDE SEQUENCE [LARGE SCALE GENOMIC DNA]</scope>
</reference>
<dbReference type="PANTHER" id="PTHR35534:SF1">
    <property type="entry name" value="LARGE RIBOSOMAL SUBUNIT PROTEIN BL32"/>
    <property type="match status" value="1"/>
</dbReference>
<comment type="similarity">
    <text evidence="1 5">Belongs to the bacterial ribosomal protein bL32 family.</text>
</comment>
<evidence type="ECO:0000256" key="1">
    <source>
        <dbReference type="ARBA" id="ARBA00008560"/>
    </source>
</evidence>
<dbReference type="HAMAP" id="MF_00340">
    <property type="entry name" value="Ribosomal_bL32"/>
    <property type="match status" value="1"/>
</dbReference>